<dbReference type="InParanoid" id="A0A482WP69"/>
<accession>A0A482WP69</accession>
<dbReference type="EMBL" id="QKKF02028423">
    <property type="protein sequence ID" value="RZF35405.1"/>
    <property type="molecule type" value="Genomic_DNA"/>
</dbReference>
<dbReference type="Gene3D" id="2.60.40.10">
    <property type="entry name" value="Immunoglobulins"/>
    <property type="match status" value="1"/>
</dbReference>
<evidence type="ECO:0000313" key="2">
    <source>
        <dbReference type="Proteomes" id="UP000291343"/>
    </source>
</evidence>
<dbReference type="AlphaFoldDB" id="A0A482WP69"/>
<gene>
    <name evidence="1" type="ORF">LSTR_LSTR010022</name>
</gene>
<keyword evidence="2" id="KW-1185">Reference proteome</keyword>
<proteinExistence type="predicted"/>
<dbReference type="SUPFAM" id="SSF49265">
    <property type="entry name" value="Fibronectin type III"/>
    <property type="match status" value="1"/>
</dbReference>
<dbReference type="Proteomes" id="UP000291343">
    <property type="component" value="Unassembled WGS sequence"/>
</dbReference>
<protein>
    <submittedName>
        <fullName evidence="1">Uncharacterized protein</fullName>
    </submittedName>
</protein>
<dbReference type="InterPro" id="IPR036116">
    <property type="entry name" value="FN3_sf"/>
</dbReference>
<reference evidence="1 2" key="1">
    <citation type="journal article" date="2017" name="Gigascience">
        <title>Genome sequence of the small brown planthopper, Laodelphax striatellus.</title>
        <authorList>
            <person name="Zhu J."/>
            <person name="Jiang F."/>
            <person name="Wang X."/>
            <person name="Yang P."/>
            <person name="Bao Y."/>
            <person name="Zhao W."/>
            <person name="Wang W."/>
            <person name="Lu H."/>
            <person name="Wang Q."/>
            <person name="Cui N."/>
            <person name="Li J."/>
            <person name="Chen X."/>
            <person name="Luo L."/>
            <person name="Yu J."/>
            <person name="Kang L."/>
            <person name="Cui F."/>
        </authorList>
    </citation>
    <scope>NUCLEOTIDE SEQUENCE [LARGE SCALE GENOMIC DNA]</scope>
    <source>
        <strain evidence="1">Lst14</strain>
    </source>
</reference>
<comment type="caution">
    <text evidence="1">The sequence shown here is derived from an EMBL/GenBank/DDBJ whole genome shotgun (WGS) entry which is preliminary data.</text>
</comment>
<dbReference type="SMR" id="A0A482WP69"/>
<organism evidence="1 2">
    <name type="scientific">Laodelphax striatellus</name>
    <name type="common">Small brown planthopper</name>
    <name type="synonym">Delphax striatella</name>
    <dbReference type="NCBI Taxonomy" id="195883"/>
    <lineage>
        <taxon>Eukaryota</taxon>
        <taxon>Metazoa</taxon>
        <taxon>Ecdysozoa</taxon>
        <taxon>Arthropoda</taxon>
        <taxon>Hexapoda</taxon>
        <taxon>Insecta</taxon>
        <taxon>Pterygota</taxon>
        <taxon>Neoptera</taxon>
        <taxon>Paraneoptera</taxon>
        <taxon>Hemiptera</taxon>
        <taxon>Auchenorrhyncha</taxon>
        <taxon>Fulgoroidea</taxon>
        <taxon>Delphacidae</taxon>
        <taxon>Criomorphinae</taxon>
        <taxon>Laodelphax</taxon>
    </lineage>
</organism>
<sequence length="388" mass="44569">MEKLMGKTELRDFLGECQNQIRRALPLLFHGTNFLFNLFKFLMMKQRTLTNILALCGIYFFPGISSSSSSSDHLSEVYHLSGEPDYRFVTLRWQYPKHVPTLNGFQVRYCELQAWGPNRCRTKMIEASAGMQETIQSSPYYTYSIIINGLRMATNYTFEVQPMETRRVRYFMDNKVNHLSRRIIIPTKGYNMGTSFTLHFSLQFLGMKRHLLKIFSSRKSNIHYFSTFTSKKILTVSHQCFRIFSSFGIETLFIESIFENSNPIFVRTSPILISASAISYNSICRRRISDGRSILTEESPSPSCASAPIFENYENSLRDSLGSVADFSEALYDENDREEADANEVYNSWRSGACNSAIQEACNIYTISNNIRNTTTISIDQQNSQSEA</sequence>
<evidence type="ECO:0000313" key="1">
    <source>
        <dbReference type="EMBL" id="RZF35405.1"/>
    </source>
</evidence>
<dbReference type="OrthoDB" id="6368363at2759"/>
<dbReference type="InterPro" id="IPR003961">
    <property type="entry name" value="FN3_dom"/>
</dbReference>
<dbReference type="InterPro" id="IPR013783">
    <property type="entry name" value="Ig-like_fold"/>
</dbReference>
<dbReference type="CDD" id="cd00063">
    <property type="entry name" value="FN3"/>
    <property type="match status" value="1"/>
</dbReference>
<name>A0A482WP69_LAOST</name>